<sequence>MKNIWYTLKISLHRTTSSIAFIPTLFAFCGLALSFLVASVEYEPWVLDFKEKIGFLLIGSLDNGRLILGTLVASTISLMVFSFSMVMIVLSQASSSLSPRVLPGLISNKPHQIILGFYLATILFSLIMIINFQAEGEYKIPSLGILFAMAFGITSLTLFIYFIHSISKSIQVETILHNIFKSTLHQIGLRDQKEPQQEIQIPDQGNAWLDICTKRAGYLKKVNEEDLILLADKHDFQLSICSPIGQFLVEGYPFLKVNAGQKLPETVNAEIMGCFTFYFDDEVEDHYMFGFKQVSEIATKALSPGINDPGTAIKALDLLSVLFIRLMAIHESLVVSGKDGKARIFHSPVKLEELIFQNLIPIREFGKKDVLVMVKLLEVLKNMVFADRNDGKFTEPLLKTVQSCIQCADAALKNSLDREQINSLIQHIEKTGGEKYRLEHLR</sequence>
<keyword evidence="1" id="KW-0472">Membrane</keyword>
<feature type="transmembrane region" description="Helical" evidence="1">
    <location>
        <begin position="112"/>
        <end position="134"/>
    </location>
</feature>
<dbReference type="EMBL" id="FNQC01000015">
    <property type="protein sequence ID" value="SDZ45892.1"/>
    <property type="molecule type" value="Genomic_DNA"/>
</dbReference>
<keyword evidence="1" id="KW-0812">Transmembrane</keyword>
<protein>
    <submittedName>
        <fullName evidence="2">Uncharacterized membrane protein</fullName>
    </submittedName>
</protein>
<proteinExistence type="predicted"/>
<keyword evidence="3" id="KW-1185">Reference proteome</keyword>
<dbReference type="InterPro" id="IPR018723">
    <property type="entry name" value="DUF2254_membrane"/>
</dbReference>
<dbReference type="Proteomes" id="UP000199663">
    <property type="component" value="Unassembled WGS sequence"/>
</dbReference>
<accession>A0A1H3T6L9</accession>
<name>A0A1H3T6L9_9BACT</name>
<dbReference type="RefSeq" id="WP_019599317.1">
    <property type="nucleotide sequence ID" value="NZ_FNQC01000015.1"/>
</dbReference>
<feature type="transmembrane region" description="Helical" evidence="1">
    <location>
        <begin position="140"/>
        <end position="163"/>
    </location>
</feature>
<feature type="transmembrane region" description="Helical" evidence="1">
    <location>
        <begin position="20"/>
        <end position="40"/>
    </location>
</feature>
<dbReference type="Pfam" id="PF10011">
    <property type="entry name" value="DUF2254"/>
    <property type="match status" value="1"/>
</dbReference>
<keyword evidence="1" id="KW-1133">Transmembrane helix</keyword>
<evidence type="ECO:0000313" key="3">
    <source>
        <dbReference type="Proteomes" id="UP000199663"/>
    </source>
</evidence>
<comment type="caution">
    <text evidence="2">The sequence shown here is derived from an EMBL/GenBank/DDBJ whole genome shotgun (WGS) entry which is preliminary data.</text>
</comment>
<feature type="transmembrane region" description="Helical" evidence="1">
    <location>
        <begin position="66"/>
        <end position="91"/>
    </location>
</feature>
<evidence type="ECO:0000256" key="1">
    <source>
        <dbReference type="SAM" id="Phobius"/>
    </source>
</evidence>
<organism evidence="2 3">
    <name type="scientific">Rhodonellum ikkaensis</name>
    <dbReference type="NCBI Taxonomy" id="336829"/>
    <lineage>
        <taxon>Bacteria</taxon>
        <taxon>Pseudomonadati</taxon>
        <taxon>Bacteroidota</taxon>
        <taxon>Cytophagia</taxon>
        <taxon>Cytophagales</taxon>
        <taxon>Cytophagaceae</taxon>
        <taxon>Rhodonellum</taxon>
    </lineage>
</organism>
<evidence type="ECO:0000313" key="2">
    <source>
        <dbReference type="EMBL" id="SDZ45892.1"/>
    </source>
</evidence>
<reference evidence="2 3" key="1">
    <citation type="submission" date="2016-10" db="EMBL/GenBank/DDBJ databases">
        <authorList>
            <person name="Varghese N."/>
            <person name="Submissions S."/>
        </authorList>
    </citation>
    <scope>NUCLEOTIDE SEQUENCE [LARGE SCALE GENOMIC DNA]</scope>
    <source>
        <strain evidence="2 3">DSM 17997</strain>
    </source>
</reference>
<gene>
    <name evidence="2" type="ORF">SAMN05444412_11598</name>
</gene>